<dbReference type="Pfam" id="PF07690">
    <property type="entry name" value="MFS_1"/>
    <property type="match status" value="1"/>
</dbReference>
<dbReference type="PROSITE" id="PS50850">
    <property type="entry name" value="MFS"/>
    <property type="match status" value="1"/>
</dbReference>
<dbReference type="SUPFAM" id="SSF103473">
    <property type="entry name" value="MFS general substrate transporter"/>
    <property type="match status" value="1"/>
</dbReference>
<comment type="caution">
    <text evidence="9">The sequence shown here is derived from an EMBL/GenBank/DDBJ whole genome shotgun (WGS) entry which is preliminary data.</text>
</comment>
<keyword evidence="5 7" id="KW-1133">Transmembrane helix</keyword>
<keyword evidence="3" id="KW-1003">Cell membrane</keyword>
<dbReference type="Proteomes" id="UP000237822">
    <property type="component" value="Unassembled WGS sequence"/>
</dbReference>
<dbReference type="PANTHER" id="PTHR23517:SF2">
    <property type="entry name" value="MULTIDRUG RESISTANCE PROTEIN MDTH"/>
    <property type="match status" value="1"/>
</dbReference>
<feature type="transmembrane region" description="Helical" evidence="7">
    <location>
        <begin position="134"/>
        <end position="155"/>
    </location>
</feature>
<dbReference type="AlphaFoldDB" id="A0A2T0ULQ0"/>
<feature type="transmembrane region" description="Helical" evidence="7">
    <location>
        <begin position="238"/>
        <end position="255"/>
    </location>
</feature>
<evidence type="ECO:0000256" key="2">
    <source>
        <dbReference type="ARBA" id="ARBA00022448"/>
    </source>
</evidence>
<proteinExistence type="predicted"/>
<feature type="domain" description="Major facilitator superfamily (MFS) profile" evidence="8">
    <location>
        <begin position="1"/>
        <end position="186"/>
    </location>
</feature>
<feature type="transmembrane region" description="Helical" evidence="7">
    <location>
        <begin position="202"/>
        <end position="226"/>
    </location>
</feature>
<dbReference type="Gene3D" id="1.20.1250.20">
    <property type="entry name" value="MFS general substrate transporter like domains"/>
    <property type="match status" value="2"/>
</dbReference>
<comment type="subcellular location">
    <subcellularLocation>
        <location evidence="1">Cell membrane</location>
        <topology evidence="1">Multi-pass membrane protein</topology>
    </subcellularLocation>
</comment>
<dbReference type="EMBL" id="PVTI01000011">
    <property type="protein sequence ID" value="PRY58778.1"/>
    <property type="molecule type" value="Genomic_DNA"/>
</dbReference>
<protein>
    <submittedName>
        <fullName evidence="9">Putative MFS family arabinose efflux permease</fullName>
    </submittedName>
</protein>
<evidence type="ECO:0000313" key="9">
    <source>
        <dbReference type="EMBL" id="PRY58778.1"/>
    </source>
</evidence>
<feature type="transmembrane region" description="Helical" evidence="7">
    <location>
        <begin position="96"/>
        <end position="113"/>
    </location>
</feature>
<evidence type="ECO:0000256" key="3">
    <source>
        <dbReference type="ARBA" id="ARBA00022475"/>
    </source>
</evidence>
<dbReference type="InterPro" id="IPR011701">
    <property type="entry name" value="MFS"/>
</dbReference>
<evidence type="ECO:0000256" key="6">
    <source>
        <dbReference type="ARBA" id="ARBA00023136"/>
    </source>
</evidence>
<feature type="transmembrane region" description="Helical" evidence="7">
    <location>
        <begin position="38"/>
        <end position="58"/>
    </location>
</feature>
<name>A0A2T0ULQ0_9MICO</name>
<keyword evidence="6 7" id="KW-0472">Membrane</keyword>
<evidence type="ECO:0000256" key="7">
    <source>
        <dbReference type="SAM" id="Phobius"/>
    </source>
</evidence>
<dbReference type="GO" id="GO:0022857">
    <property type="term" value="F:transmembrane transporter activity"/>
    <property type="evidence" value="ECO:0007669"/>
    <property type="project" value="InterPro"/>
</dbReference>
<feature type="transmembrane region" description="Helical" evidence="7">
    <location>
        <begin position="161"/>
        <end position="182"/>
    </location>
</feature>
<organism evidence="9 10">
    <name type="scientific">Knoellia remsis</name>
    <dbReference type="NCBI Taxonomy" id="407159"/>
    <lineage>
        <taxon>Bacteria</taxon>
        <taxon>Bacillati</taxon>
        <taxon>Actinomycetota</taxon>
        <taxon>Actinomycetes</taxon>
        <taxon>Micrococcales</taxon>
        <taxon>Intrasporangiaceae</taxon>
        <taxon>Knoellia</taxon>
    </lineage>
</organism>
<gene>
    <name evidence="9" type="ORF">BCF74_11159</name>
</gene>
<dbReference type="RefSeq" id="WP_106297488.1">
    <property type="nucleotide sequence ID" value="NZ_PVTI01000011.1"/>
</dbReference>
<evidence type="ECO:0000256" key="4">
    <source>
        <dbReference type="ARBA" id="ARBA00022692"/>
    </source>
</evidence>
<evidence type="ECO:0000256" key="1">
    <source>
        <dbReference type="ARBA" id="ARBA00004651"/>
    </source>
</evidence>
<dbReference type="GO" id="GO:0005886">
    <property type="term" value="C:plasma membrane"/>
    <property type="evidence" value="ECO:0007669"/>
    <property type="project" value="UniProtKB-SubCell"/>
</dbReference>
<feature type="transmembrane region" description="Helical" evidence="7">
    <location>
        <begin position="320"/>
        <end position="342"/>
    </location>
</feature>
<keyword evidence="4 7" id="KW-0812">Transmembrane</keyword>
<evidence type="ECO:0000259" key="8">
    <source>
        <dbReference type="PROSITE" id="PS50850"/>
    </source>
</evidence>
<keyword evidence="2" id="KW-0813">Transport</keyword>
<dbReference type="OrthoDB" id="5379144at2"/>
<dbReference type="InterPro" id="IPR036259">
    <property type="entry name" value="MFS_trans_sf"/>
</dbReference>
<reference evidence="9 10" key="1">
    <citation type="submission" date="2018-03" db="EMBL/GenBank/DDBJ databases">
        <title>Genomic Encyclopedia of Archaeal and Bacterial Type Strains, Phase II (KMG-II): from individual species to whole genera.</title>
        <authorList>
            <person name="Goeker M."/>
        </authorList>
    </citation>
    <scope>NUCLEOTIDE SEQUENCE [LARGE SCALE GENOMIC DNA]</scope>
    <source>
        <strain evidence="9 10">ATCC BAA-1496</strain>
    </source>
</reference>
<feature type="transmembrane region" description="Helical" evidence="7">
    <location>
        <begin position="70"/>
        <end position="90"/>
    </location>
</feature>
<feature type="transmembrane region" description="Helical" evidence="7">
    <location>
        <begin position="354"/>
        <end position="373"/>
    </location>
</feature>
<accession>A0A2T0ULQ0</accession>
<feature type="transmembrane region" description="Helical" evidence="7">
    <location>
        <begin position="267"/>
        <end position="284"/>
    </location>
</feature>
<dbReference type="InterPro" id="IPR050171">
    <property type="entry name" value="MFS_Transporters"/>
</dbReference>
<evidence type="ECO:0000313" key="10">
    <source>
        <dbReference type="Proteomes" id="UP000237822"/>
    </source>
</evidence>
<dbReference type="PANTHER" id="PTHR23517">
    <property type="entry name" value="RESISTANCE PROTEIN MDTM, PUTATIVE-RELATED-RELATED"/>
    <property type="match status" value="1"/>
</dbReference>
<sequence>MPLTKPSSVLHAVVAVRVVNRLGGFGMSFLGLRLARDLGMSLSAVGLVLAVFGACTIPSRILGGVLATRVGARWTIIGGLLACAAALLAIGLGESVPVVVGAVLALGLAYELVEPATQAVIAETIDATRQASAFALLWSTLSVAGVLSGLIAAVLGRWGVSAIFVCDAVSSALAAVAAFLLLPSARAQRHPSPWRAALTRRLLVWTGVGTAYATLVMVIVFMLPLAVDLAGHSTSTTGWLLAVAAAAAIAAQRVLARVETRMPPARLLVIGHLVLAAGLGLWATGHIAGLVAGAVLEGASGAFLLGTYQATAARMGGPGLGAAVMTVFGLSWGVATVAAPFIGAPLLDIGPTTLWAACAAASLVLAGGHLARARARAPHALRLRGWSGS</sequence>
<evidence type="ECO:0000256" key="5">
    <source>
        <dbReference type="ARBA" id="ARBA00022989"/>
    </source>
</evidence>
<dbReference type="InterPro" id="IPR020846">
    <property type="entry name" value="MFS_dom"/>
</dbReference>
<keyword evidence="10" id="KW-1185">Reference proteome</keyword>
<feature type="transmembrane region" description="Helical" evidence="7">
    <location>
        <begin position="290"/>
        <end position="308"/>
    </location>
</feature>